<reference evidence="9" key="2">
    <citation type="submission" date="2013-07" db="EMBL/GenBank/DDBJ databases">
        <authorList>
            <person name="Morais-Silva F.O."/>
            <person name="Rezende A.M."/>
            <person name="Pimentel C."/>
            <person name="Resende D.M."/>
            <person name="Santos C.I."/>
            <person name="Clemente C."/>
            <person name="de Oliveira L.M."/>
            <person name="da Silva S.M."/>
            <person name="Costa D.A."/>
            <person name="Varela-Raposo A."/>
            <person name="Horacio E.C.A."/>
            <person name="Matos M."/>
            <person name="Flores O."/>
            <person name="Ruiz J.C."/>
            <person name="Rodrigues-Pousada C."/>
        </authorList>
    </citation>
    <scope>NUCLEOTIDE SEQUENCE [LARGE SCALE GENOMIC DNA]</scope>
    <source>
        <strain evidence="9">ATCC 19364 / DSM 1382 / NCIMB 9332 / VKM B-1759</strain>
    </source>
</reference>
<keyword evidence="3 6" id="KW-0732">Signal</keyword>
<keyword evidence="2" id="KW-0813">Transport</keyword>
<reference evidence="8 9" key="1">
    <citation type="journal article" date="2013" name="J. Bacteriol.">
        <title>Roles of HynAB and Ech, the only two hydrogenases found in the model sulfate reducer Desulfovibrio gigas.</title>
        <authorList>
            <person name="Morais-Silva F.O."/>
            <person name="Santos C.I."/>
            <person name="Rodrigues R."/>
            <person name="Pereira I.A."/>
            <person name="Rodrigues-Pousada C."/>
        </authorList>
    </citation>
    <scope>NUCLEOTIDE SEQUENCE [LARGE SCALE GENOMIC DNA]</scope>
    <source>
        <strain evidence="9">ATCC 19364 / DSM 1382 / NCIMB 9332 / VKM B-1759</strain>
    </source>
</reference>
<proteinExistence type="inferred from homology"/>
<dbReference type="Gene3D" id="3.40.50.2300">
    <property type="match status" value="2"/>
</dbReference>
<sequence length="446" mass="48548">MWRRRSCAALLACMALFAVGAGCSPESADEFDPPLAPGVTTHAVRIGSSLALTGHASFLGLQTLQGANTLLLEVNEQGGVHGRQIELVAQDDGYDPPRCLMNTQHFLVEQNIFALFCYVGTPTTVKIIPLVQRARIPLIGMFTGAKDLREPFNRYIINVRASYYQETGAAVEHIVEQLGMRKIAIFYQYDAYGLDGLRGAELALLQYDAAPVAKSSYIRGTLQVEHGLERILESDAEAVIMIGTYEPCAKFIKLAKAAGKNLLFYNVSFVGAEELARLLGEAGEGVIVSQVVPPPELPESRELMHEVQTYMDLSSKHFPESPTSSVSLEGYLNALVLVDGLQRAGPNLTREGFIDAVESIRERRLGKNTAISFGKDDHQGLDAVYFTWIRNGRLNLITDWKEVRQVFKPQEDVVSFPAAAAVDVSDGNTTGGRPGETDAANASGGQ</sequence>
<dbReference type="Pfam" id="PF13458">
    <property type="entry name" value="Peripla_BP_6"/>
    <property type="match status" value="1"/>
</dbReference>
<evidence type="ECO:0000256" key="4">
    <source>
        <dbReference type="ARBA" id="ARBA00022970"/>
    </source>
</evidence>
<dbReference type="PANTHER" id="PTHR47235">
    <property type="entry name" value="BLR6548 PROTEIN"/>
    <property type="match status" value="1"/>
</dbReference>
<gene>
    <name evidence="8" type="ORF">DGI_1188</name>
</gene>
<keyword evidence="9" id="KW-1185">Reference proteome</keyword>
<dbReference type="InterPro" id="IPR000709">
    <property type="entry name" value="Leu_Ile_Val-bd"/>
</dbReference>
<name>T2GA45_MEGG1</name>
<comment type="similarity">
    <text evidence="1">Belongs to the leucine-binding protein family.</text>
</comment>
<dbReference type="PRINTS" id="PR00337">
    <property type="entry name" value="LEUILEVALBP"/>
</dbReference>
<feature type="region of interest" description="Disordered" evidence="5">
    <location>
        <begin position="424"/>
        <end position="446"/>
    </location>
</feature>
<dbReference type="GO" id="GO:0006865">
    <property type="term" value="P:amino acid transport"/>
    <property type="evidence" value="ECO:0007669"/>
    <property type="project" value="UniProtKB-KW"/>
</dbReference>
<dbReference type="OrthoDB" id="9777352at2"/>
<dbReference type="CDD" id="cd19978">
    <property type="entry name" value="PBP1_ABC_ligand_binding-like"/>
    <property type="match status" value="1"/>
</dbReference>
<dbReference type="AlphaFoldDB" id="T2GA45"/>
<feature type="signal peptide" evidence="6">
    <location>
        <begin position="1"/>
        <end position="28"/>
    </location>
</feature>
<dbReference type="EMBL" id="CP006585">
    <property type="protein sequence ID" value="AGW13044.1"/>
    <property type="molecule type" value="Genomic_DNA"/>
</dbReference>
<evidence type="ECO:0000256" key="1">
    <source>
        <dbReference type="ARBA" id="ARBA00010062"/>
    </source>
</evidence>
<keyword evidence="8" id="KW-0675">Receptor</keyword>
<dbReference type="Proteomes" id="UP000016587">
    <property type="component" value="Chromosome"/>
</dbReference>
<keyword evidence="4" id="KW-0029">Amino-acid transport</keyword>
<accession>T2GA45</accession>
<evidence type="ECO:0000256" key="3">
    <source>
        <dbReference type="ARBA" id="ARBA00022729"/>
    </source>
</evidence>
<feature type="domain" description="Leucine-binding protein" evidence="7">
    <location>
        <begin position="44"/>
        <end position="390"/>
    </location>
</feature>
<evidence type="ECO:0000259" key="7">
    <source>
        <dbReference type="Pfam" id="PF13458"/>
    </source>
</evidence>
<organism evidence="8 9">
    <name type="scientific">Megalodesulfovibrio gigas (strain ATCC 19364 / DSM 1382 / NCIMB 9332 / VKM B-1759)</name>
    <name type="common">Desulfovibrio gigas</name>
    <dbReference type="NCBI Taxonomy" id="1121448"/>
    <lineage>
        <taxon>Bacteria</taxon>
        <taxon>Pseudomonadati</taxon>
        <taxon>Thermodesulfobacteriota</taxon>
        <taxon>Desulfovibrionia</taxon>
        <taxon>Desulfovibrionales</taxon>
        <taxon>Desulfovibrionaceae</taxon>
        <taxon>Megalodesulfovibrio</taxon>
    </lineage>
</organism>
<dbReference type="SUPFAM" id="SSF53822">
    <property type="entry name" value="Periplasmic binding protein-like I"/>
    <property type="match status" value="1"/>
</dbReference>
<dbReference type="InterPro" id="IPR028081">
    <property type="entry name" value="Leu-bd"/>
</dbReference>
<dbReference type="InterPro" id="IPR028082">
    <property type="entry name" value="Peripla_BP_I"/>
</dbReference>
<dbReference type="STRING" id="1121448.DGI_1188"/>
<dbReference type="KEGG" id="dgg:DGI_1188"/>
<feature type="chain" id="PRO_5004588188" evidence="6">
    <location>
        <begin position="29"/>
        <end position="446"/>
    </location>
</feature>
<dbReference type="HOGENOM" id="CLU_027128_7_0_7"/>
<evidence type="ECO:0000313" key="8">
    <source>
        <dbReference type="EMBL" id="AGW13044.1"/>
    </source>
</evidence>
<dbReference type="PATRIC" id="fig|1121448.10.peg.1178"/>
<dbReference type="eggNOG" id="COG0683">
    <property type="taxonomic scope" value="Bacteria"/>
</dbReference>
<protein>
    <submittedName>
        <fullName evidence="8">Putative Extracellular ligand-binding receptor</fullName>
    </submittedName>
</protein>
<dbReference type="PANTHER" id="PTHR47235:SF1">
    <property type="entry name" value="BLR6548 PROTEIN"/>
    <property type="match status" value="1"/>
</dbReference>
<evidence type="ECO:0000313" key="9">
    <source>
        <dbReference type="Proteomes" id="UP000016587"/>
    </source>
</evidence>
<dbReference type="PROSITE" id="PS51257">
    <property type="entry name" value="PROKAR_LIPOPROTEIN"/>
    <property type="match status" value="1"/>
</dbReference>
<evidence type="ECO:0000256" key="2">
    <source>
        <dbReference type="ARBA" id="ARBA00022448"/>
    </source>
</evidence>
<evidence type="ECO:0000256" key="5">
    <source>
        <dbReference type="SAM" id="MobiDB-lite"/>
    </source>
</evidence>
<evidence type="ECO:0000256" key="6">
    <source>
        <dbReference type="SAM" id="SignalP"/>
    </source>
</evidence>